<gene>
    <name evidence="1" type="ORF">P5673_016827</name>
</gene>
<reference evidence="1" key="2">
    <citation type="journal article" date="2023" name="Science">
        <title>Genomic signatures of disease resistance in endangered staghorn corals.</title>
        <authorList>
            <person name="Vollmer S.V."/>
            <person name="Selwyn J.D."/>
            <person name="Despard B.A."/>
            <person name="Roesel C.L."/>
        </authorList>
    </citation>
    <scope>NUCLEOTIDE SEQUENCE</scope>
    <source>
        <strain evidence="1">K2</strain>
    </source>
</reference>
<evidence type="ECO:0000313" key="1">
    <source>
        <dbReference type="EMBL" id="KAK2560474.1"/>
    </source>
</evidence>
<sequence>MPYPACIGPITCHSRGAIIPQSSQTLSCAEAEWPVPISFLVRRPVGPREQSPAAESVSYVIFTNILSVLKEDGSCNIPDCLRRSFQRPFLAVARTCLALCHLAASGTRARRPCALLKAFDTLVPFLDQGGKRRVVLSDTAVAWEFLPLDDLQKLGFSTQDITLEFSLELSSCSNLSAARQTRYDLKVQVASAFWIQEMKNLTAGTVIFDQQEYKQSILSKIS</sequence>
<dbReference type="AlphaFoldDB" id="A0AAD9QFR2"/>
<comment type="caution">
    <text evidence="1">The sequence shown here is derived from an EMBL/GenBank/DDBJ whole genome shotgun (WGS) entry which is preliminary data.</text>
</comment>
<keyword evidence="2" id="KW-1185">Reference proteome</keyword>
<evidence type="ECO:0000313" key="2">
    <source>
        <dbReference type="Proteomes" id="UP001249851"/>
    </source>
</evidence>
<reference evidence="1" key="1">
    <citation type="journal article" date="2023" name="G3 (Bethesda)">
        <title>Whole genome assembly and annotation of the endangered Caribbean coral Acropora cervicornis.</title>
        <authorList>
            <person name="Selwyn J.D."/>
            <person name="Vollmer S.V."/>
        </authorList>
    </citation>
    <scope>NUCLEOTIDE SEQUENCE</scope>
    <source>
        <strain evidence="1">K2</strain>
    </source>
</reference>
<dbReference type="Proteomes" id="UP001249851">
    <property type="component" value="Unassembled WGS sequence"/>
</dbReference>
<proteinExistence type="predicted"/>
<accession>A0AAD9QFR2</accession>
<organism evidence="1 2">
    <name type="scientific">Acropora cervicornis</name>
    <name type="common">Staghorn coral</name>
    <dbReference type="NCBI Taxonomy" id="6130"/>
    <lineage>
        <taxon>Eukaryota</taxon>
        <taxon>Metazoa</taxon>
        <taxon>Cnidaria</taxon>
        <taxon>Anthozoa</taxon>
        <taxon>Hexacorallia</taxon>
        <taxon>Scleractinia</taxon>
        <taxon>Astrocoeniina</taxon>
        <taxon>Acroporidae</taxon>
        <taxon>Acropora</taxon>
    </lineage>
</organism>
<protein>
    <submittedName>
        <fullName evidence="1">Uncharacterized protein</fullName>
    </submittedName>
</protein>
<dbReference type="EMBL" id="JARQWQ010000036">
    <property type="protein sequence ID" value="KAK2560474.1"/>
    <property type="molecule type" value="Genomic_DNA"/>
</dbReference>
<name>A0AAD9QFR2_ACRCE</name>